<feature type="compositionally biased region" description="Low complexity" evidence="1">
    <location>
        <begin position="93"/>
        <end position="104"/>
    </location>
</feature>
<feature type="region of interest" description="Disordered" evidence="1">
    <location>
        <begin position="149"/>
        <end position="257"/>
    </location>
</feature>
<feature type="region of interest" description="Disordered" evidence="1">
    <location>
        <begin position="1"/>
        <end position="79"/>
    </location>
</feature>
<dbReference type="GO" id="GO:0030427">
    <property type="term" value="C:site of polarized growth"/>
    <property type="evidence" value="ECO:0007669"/>
    <property type="project" value="TreeGrafter"/>
</dbReference>
<evidence type="ECO:0000256" key="1">
    <source>
        <dbReference type="SAM" id="MobiDB-lite"/>
    </source>
</evidence>
<feature type="region of interest" description="Disordered" evidence="1">
    <location>
        <begin position="1131"/>
        <end position="1154"/>
    </location>
</feature>
<sequence>MGSEGFQISIPDFDDDGDDYNTKPVFGRSGAAGLWGDSSNSALDSPSIQTPTAHDKSERSYFHHSRGDSVASEDSATSVQLTSRKLKAPFIHSAQSSVATTSSSPFTKKGSFASLRNAFKSSKNTEPAPPVPALDQLVYPALKNPFNRSTSSLAHIGPNGRPAAHPSPRPSTPASGETKYRGTPKSKGHTSARSQHSASGSIFHFSDGGSDHGHGGFSFSSPTSPPPVPPFPNAFGHHMMSSEPLSPPDFEDRNIPEARTPSDFALHAIFIRFATLADSLINKFVSQPIDRDPLLDSFMGPGIVAALDEVLRSFEKIAQKHAQQVVDSIRRWPKAQIEMRGLTSPRTAFAKASRGFDSSATLAERKALASVYLMCRALIAATQSMTKDSLSDVAGNSLEEFTFEQFRKPDIKMLTHSVNHRAIAELYAVLLGNLANIRFESVTDRFLTELSPIAAGQVPKDSDFKYENLVKGLKHLQIKVWPPERFEEGAEFLESLSKSFDHAHGIRLKSIFAETLVYILHPIGKTAQAEVNHPEWAKAIELIYPKAKDMMSKPRYWQVAYPLVVSSLCVAPHEYFLKHWQSCFEAGIGKMKEKPYRMTVLNGAVRLLWTYLYRCHEPGSTVTMKLENLMKSFFPPNRITIVPQEDRMDPFVYMVHFILSRQPEYGSELCLELLQERALSVISSSTVHQLGPERFSIAVQAILLSVHLLEKEENSPAWPSSADFSQPPAHEDYPMSTDFLPSPPARQSMADLLERCSKCVCAVASTCYQSVGIITIFNDQYLSSQVGPTYEEASTHVVRQLPEGTFAYPQSFVPHVNVLQACFHAWPRCLHSSLTVENALDMLINGVVHVEPAVSEVASAALKRFMTDTTHADTVLSRFYLYLFEPQRIMGEGSGLRLPIECARLVIFWLTLLDQWIEARLQQPLNGLSTQDRTTIGCRVEEVEAGSLFLLAHASRTIQRLGAKAIRKLSTLLAHIFPEPSSPSRGDAPSPPRISRGFLGEVSPTAYLNGFEDMLDPEELARLSHWRTAKLETPLHIVESDDTVDRSLWKHVLSKVIQTLTESHSSGLSVLREMVKAAATRYHPYILHFSGVKPYAALASKQASTSSESRVAAYQWFIWMRILCATAQVPDSRPGASHTPRDHSRARSEANVERTDLTSSRDLFKYLSQFLDTDNSAIRDAAVICISSLPAFGYSYLLDDLNVLAARQIFDDPRAKSASTITPLQVGRARRQERFQTTVARIYFLTAHLIQEQRSSGKQTALTHVLKYVRNMQATLSAPEARDAFSLQRLRRYFCGTVERLFEGLATLNDSDRFIPAGMHLALYRLCEEWCQLGKQAEHIKKRLVVMQTAAAKSYQDPTGQAELIQRFQTETRALSHAAAGAMSAIVRKAIFPPDITASPVEASMAEHAKPLEAAAVLDRFTAILASYHEDVQKCGKKGLRSLLLQTPYSAVFADEVLRRAFVTSKDLATSNYRFFDVVAEVICHSPHGFKFSQVVCLGLSNLCHPLVEVRRKAFSMLELVHEQNAGIISLDQYEAAVDSSAPSIYQHAHRLISDILAGEHPDQALNVLSHFAEWIPRVFDGRTDRGSLTLIMLQSLEFWVPHINLMVDDRSGLSTTGRSSIYHLVALTLRYSESHAEQISVLWSRIVDPPYQSNGHAIVRFLLEQSHKVGSTIFIGCAAKIVACLSQSVVGKQLFEELCSIIEPARMLPSIEHKLAHPDAEDIEMWSDLDVLFSEQPRLSLGVAQFSLLFLSDTVMDRYWVFQEQLPIILHALFMHLDHRQPYVRERCLHMLFQLLRACLSGYDELMDRSLYPGRSSLKAAISELERDMDSMLWNEDDGWEKAEPRMRWLVTQVLELLVPLHARLPVLWASLSLHWGTSCSIRPIAFRSLQFYRALTPKLQRNDLGVLIGRTASTLGDDDIGIQEFNVEILLTFKNMAASSDLEVSMVPLLFWCALACLSTTVEAEFLHVLGLLDTLLDRMDLDDPHTADALLSQQPLDWKGSFSMQSTLLTGLRSSITVGPTVKLIQRLTKVQDSRLIDPSEGRVRDLYTLCLPWCLQAMTNESIDNALLELATNIGELADLEERPSITRIMTSFAKSRFRTKDDFLRQSIAALREHYGKEHWTEVVTLLVGLMLNKERMIRVNTLQILKVLFQQRETRAPMDLLGSELLMPLLRLLETDLAPQVLEVLEEPLQISGGPAAKHILRMSMHHHLAADREEVEDVAEVFGIAQESGWCLPHVSLLRDICRSNLVAVFDACKISSRPSRIDFHIEDHGYIHKDSMDNLGDLVQNLHELTSFFEDSRVPTTVPVRQLEARVAAILAKSSEAANDTPQTPFMDVFDLSFSSYEDFEGSSASDTESDLFEFDSPHAL</sequence>
<dbReference type="GO" id="GO:0005938">
    <property type="term" value="C:cell cortex"/>
    <property type="evidence" value="ECO:0007669"/>
    <property type="project" value="TreeGrafter"/>
</dbReference>
<feature type="domain" description="Cell morphogenesis protein C-terminal" evidence="3">
    <location>
        <begin position="1950"/>
        <end position="2199"/>
    </location>
</feature>
<dbReference type="InterPro" id="IPR025614">
    <property type="entry name" value="Cell_morpho_N"/>
</dbReference>
<evidence type="ECO:0000259" key="4">
    <source>
        <dbReference type="Pfam" id="PF14228"/>
    </source>
</evidence>
<evidence type="ECO:0000313" key="5">
    <source>
        <dbReference type="EMBL" id="KAH8083338.1"/>
    </source>
</evidence>
<organism evidence="5 6">
    <name type="scientific">Cristinia sonorae</name>
    <dbReference type="NCBI Taxonomy" id="1940300"/>
    <lineage>
        <taxon>Eukaryota</taxon>
        <taxon>Fungi</taxon>
        <taxon>Dikarya</taxon>
        <taxon>Basidiomycota</taxon>
        <taxon>Agaricomycotina</taxon>
        <taxon>Agaricomycetes</taxon>
        <taxon>Agaricomycetidae</taxon>
        <taxon>Agaricales</taxon>
        <taxon>Pleurotineae</taxon>
        <taxon>Stephanosporaceae</taxon>
        <taxon>Cristinia</taxon>
    </lineage>
</organism>
<dbReference type="Pfam" id="PF14225">
    <property type="entry name" value="MOR2-PAG1_C"/>
    <property type="match status" value="1"/>
</dbReference>
<comment type="caution">
    <text evidence="5">The sequence shown here is derived from an EMBL/GenBank/DDBJ whole genome shotgun (WGS) entry which is preliminary data.</text>
</comment>
<feature type="domain" description="Cell morphogenesis central region" evidence="4">
    <location>
        <begin position="1740"/>
        <end position="1903"/>
    </location>
</feature>
<dbReference type="InterPro" id="IPR025481">
    <property type="entry name" value="Cell_Morphogen_C"/>
</dbReference>
<evidence type="ECO:0000313" key="6">
    <source>
        <dbReference type="Proteomes" id="UP000813824"/>
    </source>
</evidence>
<dbReference type="InterPro" id="IPR039867">
    <property type="entry name" value="Furry/Tao3/Mor2"/>
</dbReference>
<evidence type="ECO:0000259" key="3">
    <source>
        <dbReference type="Pfam" id="PF14225"/>
    </source>
</evidence>
<feature type="domain" description="Cell morphogenesis protein N-terminal" evidence="2">
    <location>
        <begin position="364"/>
        <end position="917"/>
    </location>
</feature>
<dbReference type="PANTHER" id="PTHR12295:SF30">
    <property type="entry name" value="PROTEIN FURRY"/>
    <property type="match status" value="1"/>
</dbReference>
<feature type="region of interest" description="Disordered" evidence="1">
    <location>
        <begin position="2353"/>
        <end position="2373"/>
    </location>
</feature>
<feature type="compositionally biased region" description="Basic and acidic residues" evidence="1">
    <location>
        <begin position="53"/>
        <end position="67"/>
    </location>
</feature>
<dbReference type="EMBL" id="JAEVFJ010000048">
    <property type="protein sequence ID" value="KAH8083338.1"/>
    <property type="molecule type" value="Genomic_DNA"/>
</dbReference>
<dbReference type="Proteomes" id="UP000813824">
    <property type="component" value="Unassembled WGS sequence"/>
</dbReference>
<dbReference type="SUPFAM" id="SSF48371">
    <property type="entry name" value="ARM repeat"/>
    <property type="match status" value="2"/>
</dbReference>
<gene>
    <name evidence="5" type="ORF">BXZ70DRAFT_1047013</name>
</gene>
<dbReference type="Pfam" id="PF14222">
    <property type="entry name" value="MOR2-PAG1_N"/>
    <property type="match status" value="1"/>
</dbReference>
<feature type="region of interest" description="Disordered" evidence="1">
    <location>
        <begin position="89"/>
        <end position="108"/>
    </location>
</feature>
<dbReference type="PANTHER" id="PTHR12295">
    <property type="entry name" value="FURRY-RELATED"/>
    <property type="match status" value="1"/>
</dbReference>
<dbReference type="InterPro" id="IPR016024">
    <property type="entry name" value="ARM-type_fold"/>
</dbReference>
<dbReference type="InterPro" id="IPR029473">
    <property type="entry name" value="MOR2-PAG1_mid"/>
</dbReference>
<feature type="compositionally biased region" description="Basic and acidic residues" evidence="1">
    <location>
        <begin position="1139"/>
        <end position="1154"/>
    </location>
</feature>
<proteinExistence type="predicted"/>
<protein>
    <submittedName>
        <fullName evidence="5">Cell morphogenesis N-terminal-domain-containing protein</fullName>
    </submittedName>
</protein>
<dbReference type="Pfam" id="PF14228">
    <property type="entry name" value="MOR2-PAG1_mid"/>
    <property type="match status" value="2"/>
</dbReference>
<evidence type="ECO:0000259" key="2">
    <source>
        <dbReference type="Pfam" id="PF14222"/>
    </source>
</evidence>
<name>A0A8K0XKP1_9AGAR</name>
<feature type="compositionally biased region" description="Polar residues" evidence="1">
    <location>
        <begin position="37"/>
        <end position="52"/>
    </location>
</feature>
<dbReference type="GO" id="GO:0000902">
    <property type="term" value="P:cell morphogenesis"/>
    <property type="evidence" value="ECO:0007669"/>
    <property type="project" value="InterPro"/>
</dbReference>
<feature type="compositionally biased region" description="Pro residues" evidence="1">
    <location>
        <begin position="223"/>
        <end position="232"/>
    </location>
</feature>
<feature type="compositionally biased region" description="Polar residues" evidence="1">
    <location>
        <begin position="191"/>
        <end position="200"/>
    </location>
</feature>
<dbReference type="OrthoDB" id="6287725at2759"/>
<feature type="domain" description="Cell morphogenesis central region" evidence="4">
    <location>
        <begin position="1474"/>
        <end position="1664"/>
    </location>
</feature>
<reference evidence="5" key="1">
    <citation type="journal article" date="2021" name="New Phytol.">
        <title>Evolutionary innovations through gain and loss of genes in the ectomycorrhizal Boletales.</title>
        <authorList>
            <person name="Wu G."/>
            <person name="Miyauchi S."/>
            <person name="Morin E."/>
            <person name="Kuo A."/>
            <person name="Drula E."/>
            <person name="Varga T."/>
            <person name="Kohler A."/>
            <person name="Feng B."/>
            <person name="Cao Y."/>
            <person name="Lipzen A."/>
            <person name="Daum C."/>
            <person name="Hundley H."/>
            <person name="Pangilinan J."/>
            <person name="Johnson J."/>
            <person name="Barry K."/>
            <person name="LaButti K."/>
            <person name="Ng V."/>
            <person name="Ahrendt S."/>
            <person name="Min B."/>
            <person name="Choi I.G."/>
            <person name="Park H."/>
            <person name="Plett J.M."/>
            <person name="Magnuson J."/>
            <person name="Spatafora J.W."/>
            <person name="Nagy L.G."/>
            <person name="Henrissat B."/>
            <person name="Grigoriev I.V."/>
            <person name="Yang Z.L."/>
            <person name="Xu J."/>
            <person name="Martin F.M."/>
        </authorList>
    </citation>
    <scope>NUCLEOTIDE SEQUENCE</scope>
    <source>
        <strain evidence="5">KKN 215</strain>
    </source>
</reference>
<accession>A0A8K0XKP1</accession>
<keyword evidence="6" id="KW-1185">Reference proteome</keyword>